<dbReference type="Pfam" id="PF10080">
    <property type="entry name" value="FtrD-like"/>
    <property type="match status" value="1"/>
</dbReference>
<feature type="transmembrane region" description="Helical" evidence="1">
    <location>
        <begin position="45"/>
        <end position="62"/>
    </location>
</feature>
<keyword evidence="1" id="KW-0472">Membrane</keyword>
<dbReference type="AlphaFoldDB" id="A0A1M4ZL52"/>
<evidence type="ECO:0000259" key="2">
    <source>
        <dbReference type="Pfam" id="PF10080"/>
    </source>
</evidence>
<dbReference type="EMBL" id="FQUG01000008">
    <property type="protein sequence ID" value="SHF18810.1"/>
    <property type="molecule type" value="Genomic_DNA"/>
</dbReference>
<feature type="transmembrane region" description="Helical" evidence="1">
    <location>
        <begin position="106"/>
        <end position="127"/>
    </location>
</feature>
<dbReference type="OrthoDB" id="9792533at2"/>
<organism evidence="3 4">
    <name type="scientific">Schwartzia succinivorans DSM 10502</name>
    <dbReference type="NCBI Taxonomy" id="1123243"/>
    <lineage>
        <taxon>Bacteria</taxon>
        <taxon>Bacillati</taxon>
        <taxon>Bacillota</taxon>
        <taxon>Negativicutes</taxon>
        <taxon>Selenomonadales</taxon>
        <taxon>Selenomonadaceae</taxon>
        <taxon>Schwartzia</taxon>
    </lineage>
</organism>
<evidence type="ECO:0000313" key="3">
    <source>
        <dbReference type="EMBL" id="SHF18810.1"/>
    </source>
</evidence>
<feature type="transmembrane region" description="Helical" evidence="1">
    <location>
        <begin position="221"/>
        <end position="241"/>
    </location>
</feature>
<accession>A0A1M4ZL52</accession>
<protein>
    <submittedName>
        <fullName evidence="3">Predicted membrane protein</fullName>
    </submittedName>
</protein>
<feature type="transmembrane region" description="Helical" evidence="1">
    <location>
        <begin position="267"/>
        <end position="291"/>
    </location>
</feature>
<keyword evidence="1" id="KW-0812">Transmembrane</keyword>
<dbReference type="STRING" id="1123243.SAMN02745190_02063"/>
<evidence type="ECO:0000256" key="1">
    <source>
        <dbReference type="SAM" id="Phobius"/>
    </source>
</evidence>
<reference evidence="3 4" key="1">
    <citation type="submission" date="2016-11" db="EMBL/GenBank/DDBJ databases">
        <authorList>
            <person name="Jaros S."/>
            <person name="Januszkiewicz K."/>
            <person name="Wedrychowicz H."/>
        </authorList>
    </citation>
    <scope>NUCLEOTIDE SEQUENCE [LARGE SCALE GENOMIC DNA]</scope>
    <source>
        <strain evidence="3 4">DSM 10502</strain>
    </source>
</reference>
<gene>
    <name evidence="3" type="ORF">SAMN02745190_02063</name>
</gene>
<feature type="transmembrane region" description="Helical" evidence="1">
    <location>
        <begin position="147"/>
        <end position="165"/>
    </location>
</feature>
<feature type="transmembrane region" description="Helical" evidence="1">
    <location>
        <begin position="74"/>
        <end position="94"/>
    </location>
</feature>
<evidence type="ECO:0000313" key="4">
    <source>
        <dbReference type="Proteomes" id="UP000184404"/>
    </source>
</evidence>
<keyword evidence="4" id="KW-1185">Reference proteome</keyword>
<feature type="domain" description="Membrane iron-sulfur containing protein FtrD-like" evidence="2">
    <location>
        <begin position="317"/>
        <end position="417"/>
    </location>
</feature>
<proteinExistence type="predicted"/>
<feature type="transmembrane region" description="Helical" evidence="1">
    <location>
        <begin position="16"/>
        <end position="33"/>
    </location>
</feature>
<sequence>MLQLFLQSFIPAMEEGVMLTVPLGILLAILDCFPERNFRGTFWRSIKWGFFVSLFFTAVKMGTRQAVSREGFEAFAIFVSILSALMLLAILPSYTGDEKRAKAVRFAAVVLVVGFFCYHGMEIWLMPVSIVVAATGELFTPEVLVKSLGFGGGVFVGMLSGYLVYKASAALSYKRKMFVYAVQAVACIIQQGIYLIQVLMIRRIIGGAALMKTMGPLIDNQRLLIFAVFFVTFLVPVTLYLQPRPEKPDGANPAEYRKILTAAKHKLRWGTGVIAALVVMVFMSSVGYSYATKVAELVPAIPVAAENGFVSVPIADVQDGHLHRYSYRTQNSTTVRFIIIRKGGNAYGVGLDACEICGPTGYIEREDQVVCKLCDVVMNKATIGLPGGCNPIPLEYKVENGGVRISEENLEKAKKHFR</sequence>
<feature type="transmembrane region" description="Helical" evidence="1">
    <location>
        <begin position="177"/>
        <end position="201"/>
    </location>
</feature>
<dbReference type="Proteomes" id="UP000184404">
    <property type="component" value="Unassembled WGS sequence"/>
</dbReference>
<keyword evidence="1" id="KW-1133">Transmembrane helix</keyword>
<name>A0A1M4ZL52_9FIRM</name>
<dbReference type="InterPro" id="IPR018758">
    <property type="entry name" value="FtrD-like"/>
</dbReference>